<reference evidence="1" key="1">
    <citation type="submission" date="2024-09" db="EMBL/GenBank/DDBJ databases">
        <title>Black Yeasts Isolated from many extreme environments.</title>
        <authorList>
            <person name="Coleine C."/>
            <person name="Stajich J.E."/>
            <person name="Selbmann L."/>
        </authorList>
    </citation>
    <scope>NUCLEOTIDE SEQUENCE</scope>
    <source>
        <strain evidence="1">CCFEE 5737</strain>
    </source>
</reference>
<evidence type="ECO:0000313" key="1">
    <source>
        <dbReference type="EMBL" id="KAK3063251.1"/>
    </source>
</evidence>
<protein>
    <submittedName>
        <fullName evidence="1">Uncharacterized protein</fullName>
    </submittedName>
</protein>
<keyword evidence="2" id="KW-1185">Reference proteome</keyword>
<sequence length="423" mass="46190">MSDISKVTEEHRPSLEPYEELYKELHADPELSFCESETAKKIAKHLSQHKPNGYEIKTDIGGHGLAAILKNGDGPTILLRADTDALPVLEKTDLPYASKKRMKDADGFEQPVMHACGHDMHITSLLCAAETLFAARQKWSGTLVLIFQPAEEKGAGAQAMIDDGLYTKHGVPVPDVAIGAHVTPPPAGVVGTRVGLAASAADTYKATLHGRGAHASQPHASCDPVLMAAYATTRLQTLVSRETNSLDAAVVTVASIQAGQAENIIPAFAEMKIDMRSSTEKVRKNLNEGMKRIIRAECLASNAPKEPDFEIMRNFPITWNTEAETLKFHESMRLHFGDAYDDQLGPLGGSEDFSILGTAVNKPTIFWMYGGTDPQEYERLEKEDKMNELPINHSAFFAPVIQPTMKNGIDGYVVGALTWLLKK</sequence>
<dbReference type="EMBL" id="JAWDJW010006927">
    <property type="protein sequence ID" value="KAK3063251.1"/>
    <property type="molecule type" value="Genomic_DNA"/>
</dbReference>
<evidence type="ECO:0000313" key="2">
    <source>
        <dbReference type="Proteomes" id="UP001186974"/>
    </source>
</evidence>
<name>A0ACC3D880_9PEZI</name>
<accession>A0ACC3D880</accession>
<dbReference type="Proteomes" id="UP001186974">
    <property type="component" value="Unassembled WGS sequence"/>
</dbReference>
<proteinExistence type="predicted"/>
<organism evidence="1 2">
    <name type="scientific">Coniosporium uncinatum</name>
    <dbReference type="NCBI Taxonomy" id="93489"/>
    <lineage>
        <taxon>Eukaryota</taxon>
        <taxon>Fungi</taxon>
        <taxon>Dikarya</taxon>
        <taxon>Ascomycota</taxon>
        <taxon>Pezizomycotina</taxon>
        <taxon>Dothideomycetes</taxon>
        <taxon>Dothideomycetes incertae sedis</taxon>
        <taxon>Coniosporium</taxon>
    </lineage>
</organism>
<comment type="caution">
    <text evidence="1">The sequence shown here is derived from an EMBL/GenBank/DDBJ whole genome shotgun (WGS) entry which is preliminary data.</text>
</comment>
<gene>
    <name evidence="1" type="ORF">LTS18_001878</name>
</gene>